<comment type="caution">
    <text evidence="1">The sequence shown here is derived from an EMBL/GenBank/DDBJ whole genome shotgun (WGS) entry which is preliminary data.</text>
</comment>
<evidence type="ECO:0000313" key="2">
    <source>
        <dbReference type="Proteomes" id="UP001062846"/>
    </source>
</evidence>
<organism evidence="1 2">
    <name type="scientific">Rhododendron molle</name>
    <name type="common">Chinese azalea</name>
    <name type="synonym">Azalea mollis</name>
    <dbReference type="NCBI Taxonomy" id="49168"/>
    <lineage>
        <taxon>Eukaryota</taxon>
        <taxon>Viridiplantae</taxon>
        <taxon>Streptophyta</taxon>
        <taxon>Embryophyta</taxon>
        <taxon>Tracheophyta</taxon>
        <taxon>Spermatophyta</taxon>
        <taxon>Magnoliopsida</taxon>
        <taxon>eudicotyledons</taxon>
        <taxon>Gunneridae</taxon>
        <taxon>Pentapetalae</taxon>
        <taxon>asterids</taxon>
        <taxon>Ericales</taxon>
        <taxon>Ericaceae</taxon>
        <taxon>Ericoideae</taxon>
        <taxon>Rhodoreae</taxon>
        <taxon>Rhododendron</taxon>
    </lineage>
</organism>
<gene>
    <name evidence="1" type="ORF">RHMOL_Rhmol06G0282200</name>
</gene>
<proteinExistence type="predicted"/>
<evidence type="ECO:0000313" key="1">
    <source>
        <dbReference type="EMBL" id="KAI8552646.1"/>
    </source>
</evidence>
<reference evidence="1" key="1">
    <citation type="submission" date="2022-02" db="EMBL/GenBank/DDBJ databases">
        <title>Plant Genome Project.</title>
        <authorList>
            <person name="Zhang R.-G."/>
        </authorList>
    </citation>
    <scope>NUCLEOTIDE SEQUENCE</scope>
    <source>
        <strain evidence="1">AT1</strain>
    </source>
</reference>
<sequence length="724" mass="82541">MLAFIKHQKPTEKMKANGFQFYYLCFLLFLCFSSALSLGNFIGEEGEDIYRSQFPDGFLFGTSTSSYQIEGAYLEDGKRLNNWDFFNHRKGNIDGDNGDVADDHYHRYLEDIEILHSLGANSYRFSLSWARILPTGGRFGGVNPTGVSFYNKILDNLLLKGIEPFVTINHHDFPQELEERYGSWLSPLMQKDFVYFAETCFTSFGDRVKYWITINEPNLFALKAYMTGSYPPAHCSEPFGNCPVGNSDVEPLIVMHNMILAHAKAVKLYRDNFQKNQGGFMGIVVTATMALDPLVFGDYPSEMRHYHGKELPSFSAEEKEYVKGSIDFIGLNHYSTSYAKDCLYSSCPSGGDRAIQGFAYTTGERNGVLIGDLTGMANFFVVPRGMEEIVNYVKDRYHNKPMYVLENGYSPPRKQEVQVQEVMNDVKRIEFHKAYLASLARSIRDGADVRGYFVWTLMDSYEWVEGYNITFGLYYIDRKTLERTPKQSALCQTPACFLIENLRPKMKDKSLQFYYFCFLLFLCFSPAHSLVRNCSTGEEGEDINRSQFPDGFFFGTATSSYQIEGAFLEDGKRLNNWDVFNHREGNINGENGDVADDHYHREDFVYFAETCFKSFGDRVKHWITINEPNLFADMAYIRGRYPPAHCSEPFGSCPIGNSDVEPLLAMHNMLLAHGKAAKLYRDHFQKNQGGVIGIVVSAFMYKPLTENEVDLAAANRALAFNVAW</sequence>
<protein>
    <submittedName>
        <fullName evidence="1">Uncharacterized protein</fullName>
    </submittedName>
</protein>
<accession>A0ACC0NI11</accession>
<name>A0ACC0NI11_RHOML</name>
<keyword evidence="2" id="KW-1185">Reference proteome</keyword>
<dbReference type="EMBL" id="CM046393">
    <property type="protein sequence ID" value="KAI8552646.1"/>
    <property type="molecule type" value="Genomic_DNA"/>
</dbReference>
<dbReference type="Proteomes" id="UP001062846">
    <property type="component" value="Chromosome 6"/>
</dbReference>